<dbReference type="Proteomes" id="UP000830055">
    <property type="component" value="Chromosome"/>
</dbReference>
<keyword evidence="5 10" id="KW-0145">Chemotaxis</keyword>
<dbReference type="Pfam" id="PF03748">
    <property type="entry name" value="FliL"/>
    <property type="match status" value="1"/>
</dbReference>
<keyword evidence="7 10" id="KW-0283">Flagellar rotation</keyword>
<keyword evidence="8 10" id="KW-1133">Transmembrane helix</keyword>
<dbReference type="InterPro" id="IPR005503">
    <property type="entry name" value="FliL"/>
</dbReference>
<feature type="transmembrane region" description="Helical" evidence="10">
    <location>
        <begin position="21"/>
        <end position="44"/>
    </location>
</feature>
<organism evidence="11 12">
    <name type="scientific">Desulfofustis limnaeus</name>
    <dbReference type="NCBI Taxonomy" id="2740163"/>
    <lineage>
        <taxon>Bacteria</taxon>
        <taxon>Pseudomonadati</taxon>
        <taxon>Thermodesulfobacteriota</taxon>
        <taxon>Desulfobulbia</taxon>
        <taxon>Desulfobulbales</taxon>
        <taxon>Desulfocapsaceae</taxon>
        <taxon>Desulfofustis</taxon>
    </lineage>
</organism>
<keyword evidence="9 10" id="KW-0472">Membrane</keyword>
<evidence type="ECO:0000313" key="12">
    <source>
        <dbReference type="Proteomes" id="UP000830055"/>
    </source>
</evidence>
<comment type="subcellular location">
    <subcellularLocation>
        <location evidence="2">Cell membrane</location>
        <topology evidence="2">Single-pass membrane protein</topology>
    </subcellularLocation>
</comment>
<evidence type="ECO:0000256" key="5">
    <source>
        <dbReference type="ARBA" id="ARBA00022500"/>
    </source>
</evidence>
<keyword evidence="11" id="KW-0282">Flagellum</keyword>
<comment type="similarity">
    <text evidence="3 10">Belongs to the FliL family.</text>
</comment>
<sequence length="170" mass="18561">MAEKADKAKDASVLKGKINKKLLIIGMIAALVLLIGGIGAYLLLSKSSKEEEPQDPGQSVPVPVVNPQAGIGPTVDIAEFVVNIISDQESHYVKAAMTIELTNELAKNEMNQRMPQVRDAILLLVSNKTFEELRDLQGKKQLKAELLSKINALMQSGQAKSIYFTEFVVQ</sequence>
<evidence type="ECO:0000256" key="7">
    <source>
        <dbReference type="ARBA" id="ARBA00022779"/>
    </source>
</evidence>
<keyword evidence="12" id="KW-1185">Reference proteome</keyword>
<gene>
    <name evidence="11" type="primary">fliL</name>
    <name evidence="11" type="ORF">DPPLL_17050</name>
</gene>
<evidence type="ECO:0000256" key="2">
    <source>
        <dbReference type="ARBA" id="ARBA00004162"/>
    </source>
</evidence>
<proteinExistence type="inferred from homology"/>
<evidence type="ECO:0000256" key="4">
    <source>
        <dbReference type="ARBA" id="ARBA00022475"/>
    </source>
</evidence>
<dbReference type="PANTHER" id="PTHR35091:SF2">
    <property type="entry name" value="FLAGELLAR PROTEIN FLIL"/>
    <property type="match status" value="1"/>
</dbReference>
<dbReference type="RefSeq" id="WP_284154371.1">
    <property type="nucleotide sequence ID" value="NZ_AP025516.1"/>
</dbReference>
<dbReference type="PANTHER" id="PTHR35091">
    <property type="entry name" value="FLAGELLAR PROTEIN FLIL"/>
    <property type="match status" value="1"/>
</dbReference>
<evidence type="ECO:0000256" key="8">
    <source>
        <dbReference type="ARBA" id="ARBA00022989"/>
    </source>
</evidence>
<evidence type="ECO:0000313" key="11">
    <source>
        <dbReference type="EMBL" id="BDD87340.1"/>
    </source>
</evidence>
<comment type="function">
    <text evidence="1 10">Controls the rotational direction of flagella during chemotaxis.</text>
</comment>
<evidence type="ECO:0000256" key="1">
    <source>
        <dbReference type="ARBA" id="ARBA00002254"/>
    </source>
</evidence>
<keyword evidence="11" id="KW-0969">Cilium</keyword>
<keyword evidence="6 10" id="KW-0812">Transmembrane</keyword>
<reference evidence="11 12" key="1">
    <citation type="submission" date="2022-01" db="EMBL/GenBank/DDBJ databases">
        <title>Desulfofustis limnae sp. nov., a novel mesophilic sulfate-reducing bacterium isolated from marsh soil.</title>
        <authorList>
            <person name="Watanabe M."/>
            <person name="Takahashi A."/>
            <person name="Kojima H."/>
            <person name="Fukui M."/>
        </authorList>
    </citation>
    <scope>NUCLEOTIDE SEQUENCE [LARGE SCALE GENOMIC DNA]</scope>
    <source>
        <strain evidence="11 12">PPLL</strain>
    </source>
</reference>
<keyword evidence="4 10" id="KW-1003">Cell membrane</keyword>
<evidence type="ECO:0000256" key="10">
    <source>
        <dbReference type="RuleBase" id="RU364125"/>
    </source>
</evidence>
<evidence type="ECO:0000256" key="9">
    <source>
        <dbReference type="ARBA" id="ARBA00023136"/>
    </source>
</evidence>
<accession>A0ABM7W8Z1</accession>
<dbReference type="EMBL" id="AP025516">
    <property type="protein sequence ID" value="BDD87340.1"/>
    <property type="molecule type" value="Genomic_DNA"/>
</dbReference>
<evidence type="ECO:0000256" key="3">
    <source>
        <dbReference type="ARBA" id="ARBA00008281"/>
    </source>
</evidence>
<protein>
    <recommendedName>
        <fullName evidence="10">Flagellar protein FliL</fullName>
    </recommendedName>
</protein>
<keyword evidence="11" id="KW-0966">Cell projection</keyword>
<evidence type="ECO:0000256" key="6">
    <source>
        <dbReference type="ARBA" id="ARBA00022692"/>
    </source>
</evidence>
<name>A0ABM7W8Z1_9BACT</name>